<accession>A0A8C2SJI2</accession>
<dbReference type="PANTHER" id="PTHR12372">
    <property type="entry name" value="PECANEX"/>
    <property type="match status" value="1"/>
</dbReference>
<dbReference type="InterPro" id="IPR007735">
    <property type="entry name" value="Pecanex_C"/>
</dbReference>
<feature type="compositionally biased region" description="Polar residues" evidence="7">
    <location>
        <begin position="1829"/>
        <end position="1839"/>
    </location>
</feature>
<reference evidence="9" key="1">
    <citation type="submission" date="2019-03" db="EMBL/GenBank/DDBJ databases">
        <title>Genome sequencing and reference-guided assembly of Black Bengal Goat (Capra hircus).</title>
        <authorList>
            <person name="Siddiki A.Z."/>
            <person name="Baten A."/>
            <person name="Billah M."/>
            <person name="Alam M.A.U."/>
            <person name="Shawrob K.S.M."/>
            <person name="Saha S."/>
            <person name="Chowdhury M."/>
            <person name="Rahman A.H."/>
            <person name="Stear M."/>
            <person name="Miah G."/>
            <person name="Das G.B."/>
            <person name="Hossain M.M."/>
            <person name="Kumkum M."/>
            <person name="Islam M.S."/>
            <person name="Mollah A.M."/>
            <person name="Ahsan A."/>
            <person name="Tusar F."/>
            <person name="Khan M.K.I."/>
        </authorList>
    </citation>
    <scope>NUCLEOTIDE SEQUENCE [LARGE SCALE GENOMIC DNA]</scope>
</reference>
<feature type="region of interest" description="Disordered" evidence="7">
    <location>
        <begin position="1820"/>
        <end position="1839"/>
    </location>
</feature>
<evidence type="ECO:0000313" key="9">
    <source>
        <dbReference type="Ensembl" id="ENSCHIP00010044921.1"/>
    </source>
</evidence>
<feature type="compositionally biased region" description="Basic and acidic residues" evidence="7">
    <location>
        <begin position="1713"/>
        <end position="1740"/>
    </location>
</feature>
<keyword evidence="5 6" id="KW-0472">Membrane</keyword>
<feature type="domain" description="Pecanex C-terminal" evidence="8">
    <location>
        <begin position="1454"/>
        <end position="1656"/>
    </location>
</feature>
<feature type="transmembrane region" description="Helical" evidence="6">
    <location>
        <begin position="966"/>
        <end position="986"/>
    </location>
</feature>
<evidence type="ECO:0000256" key="4">
    <source>
        <dbReference type="ARBA" id="ARBA00022989"/>
    </source>
</evidence>
<dbReference type="Pfam" id="PF05041">
    <property type="entry name" value="Pecanex_C"/>
    <property type="match status" value="1"/>
</dbReference>
<comment type="subcellular location">
    <subcellularLocation>
        <location evidence="1 6">Membrane</location>
        <topology evidence="1 6">Multi-pass membrane protein</topology>
    </subcellularLocation>
</comment>
<feature type="transmembrane region" description="Helical" evidence="6">
    <location>
        <begin position="937"/>
        <end position="960"/>
    </location>
</feature>
<feature type="region of interest" description="Disordered" evidence="7">
    <location>
        <begin position="1682"/>
        <end position="1744"/>
    </location>
</feature>
<feature type="region of interest" description="Disordered" evidence="7">
    <location>
        <begin position="384"/>
        <end position="442"/>
    </location>
</feature>
<keyword evidence="4 6" id="KW-1133">Transmembrane helix</keyword>
<evidence type="ECO:0000256" key="1">
    <source>
        <dbReference type="ARBA" id="ARBA00004141"/>
    </source>
</evidence>
<evidence type="ECO:0000256" key="3">
    <source>
        <dbReference type="ARBA" id="ARBA00022692"/>
    </source>
</evidence>
<evidence type="ECO:0000256" key="7">
    <source>
        <dbReference type="SAM" id="MobiDB-lite"/>
    </source>
</evidence>
<evidence type="ECO:0000256" key="6">
    <source>
        <dbReference type="RuleBase" id="RU367089"/>
    </source>
</evidence>
<feature type="compositionally biased region" description="Polar residues" evidence="7">
    <location>
        <begin position="581"/>
        <end position="592"/>
    </location>
</feature>
<feature type="transmembrane region" description="Helical" evidence="6">
    <location>
        <begin position="59"/>
        <end position="77"/>
    </location>
</feature>
<protein>
    <recommendedName>
        <fullName evidence="6">Pecanex-like protein</fullName>
    </recommendedName>
</protein>
<feature type="compositionally biased region" description="Basic and acidic residues" evidence="7">
    <location>
        <begin position="540"/>
        <end position="568"/>
    </location>
</feature>
<organism evidence="9">
    <name type="scientific">Capra hircus</name>
    <name type="common">Goat</name>
    <dbReference type="NCBI Taxonomy" id="9925"/>
    <lineage>
        <taxon>Eukaryota</taxon>
        <taxon>Metazoa</taxon>
        <taxon>Chordata</taxon>
        <taxon>Craniata</taxon>
        <taxon>Vertebrata</taxon>
        <taxon>Euteleostomi</taxon>
        <taxon>Mammalia</taxon>
        <taxon>Eutheria</taxon>
        <taxon>Laurasiatheria</taxon>
        <taxon>Artiodactyla</taxon>
        <taxon>Ruminantia</taxon>
        <taxon>Pecora</taxon>
        <taxon>Bovidae</taxon>
        <taxon>Caprinae</taxon>
        <taxon>Capra</taxon>
    </lineage>
</organism>
<dbReference type="GO" id="GO:0016020">
    <property type="term" value="C:membrane"/>
    <property type="evidence" value="ECO:0007669"/>
    <property type="project" value="UniProtKB-SubCell"/>
</dbReference>
<dbReference type="InterPro" id="IPR039797">
    <property type="entry name" value="Pecanex"/>
</dbReference>
<feature type="region of interest" description="Disordered" evidence="7">
    <location>
        <begin position="177"/>
        <end position="200"/>
    </location>
</feature>
<feature type="region of interest" description="Disordered" evidence="7">
    <location>
        <begin position="664"/>
        <end position="695"/>
    </location>
</feature>
<evidence type="ECO:0000259" key="8">
    <source>
        <dbReference type="Pfam" id="PF05041"/>
    </source>
</evidence>
<feature type="transmembrane region" description="Helical" evidence="6">
    <location>
        <begin position="36"/>
        <end position="53"/>
    </location>
</feature>
<evidence type="ECO:0000256" key="5">
    <source>
        <dbReference type="ARBA" id="ARBA00023136"/>
    </source>
</evidence>
<evidence type="ECO:0000256" key="2">
    <source>
        <dbReference type="ARBA" id="ARBA00010170"/>
    </source>
</evidence>
<proteinExistence type="inferred from homology"/>
<sequence>MGSQVLQLLRQGVWAALTGGWYHDPDQSKFTNSCHLYLWLLLLLLPLALHLAFPPDAITVFFYCSSVTIFFTIIKLISYRLHLMFDKGEVIQRRPPGKKEKQSKDKEANVGLALGHHSSILDGNQMLLLISGVILSDDQPIAPVPSTSPGIKTETPVLGTMTTSAIPLKPVVAETGIGDQGKERGGRGQPPFHHRSEGGLVDRETVKKLPCLSLSQYDLLETDVSVQPWGSENSVLIPEPGHYASIRDKLQSKSPQDSLSSSCPECNTVIARPGQEQVSQQVDSTLNQDTGNSDSEVAVTLIDTSQPGDPLSLHEPIRIVITMSSTPNSMTDLESSLHLKAVGTQPSGFQADAEPAPPGAAGPPYVEQMRIPVITFQLSEDAGGMVCPESNGSGRSPERLTVEASSNPCSGYESGEGGSATQDHSPSPGDHSATPPPTPNMICASEVGMEAQANLDPSSCRTSQEKRHARVLSVDSGTDVFLSKSYTEIINDKEQTMPTSKSDLEAKEGQVPNESNFLEFVSLLESINTSKVVVSNQRNEPTEQDKDSRLPADNCSQEKKEEILESEKPSGPIATQGKPDVQSQDHTSTSPGLTEPAKIPTLFQGNRQRQIIYRVTSQQDNSSVLQVVSGPETSVQDEMSVDAMHVFIDEHGEIKSCYLKSGNQKEGPFQHQPSNYEGFSHAGRDLEDSSSSSTQGKFNREQFYKFIIFPGKWIKVWYDRLTLLALLDSVQPDPASPIHGHNQIITYSRPIYFCVLCGLILLLDTGAKARHPPTYTVYGLKLFSPGSLQWARDLLIVFLYCFPAISLLGLFPQINTFCIYLLEQIDMLFFGGSAVSGLLSAVYSVARSASAAAVLHVFCFSAVKEPWSTQHIPALFSAFCGLLVALSYHLSRQSSDPSVLLSFIQCKLLHKFLHQNLEELASDPLPMKMKDSVKDILKSDLIICSVAAVLSFAVSASTVFLSLRPFLSIVLFALAGAVGFVTHYLLPQLRKHHPWIEYQQREVRDVAHLMWFERLYVWLQCFEKYILYPAIILNALTTDAFSISNYRRLGTHWDIFLMVIAGMKLLRTSFCNPVHQFTHLGFTVIFFHFDYKDISESFLLDFFMVSILFSKLGDLLHKLQFVMTYVAPWQMAWGSSFHVFAQLFAIPHSAMLFFQTFATSIVSTPLSPFLGSVIFITSYVRPVKFWEKNYNTRRVDNSNTRLVVQIEKDPGKRIDGNNLNSIFYEHLTRALQESLCGDLILGRWGNYSSGDCFILASDYLNAFVHLIEIGNGLVTFQLRGLEFRGTYCQQREVEAITEGDEEDRGCCCCKPGHLPHLLSCNAAFNLRWLTWEIARTQYILEGYSIMDNNAATMLQVFDLRRILIRYYIKSIIYYMVTSPKLFSWIKNESLLKTLQPFAKWHYIERDLAMFHMNIDDDYVPCLQGITRASYCNVYLEWIQYCAQKRQEPSKPLESDEDSPLVTLSFALCILGRRALGTAAHNMALSLDSFLYGLHALFKGDFRITARDEWVFADIDLLHKVDLALHQDQFTCPDEYEDPAVLYEAIQSFEKKVVICHEGDPAWRGAVLANKEELLTLRHVVDEGTDEYKVNRECVRGLWAGQQQELIFLRNRNPERGSIQNNKQVLRNLINSSCDQPLGYPMYVSPLTTSYLGTHRQLKNVWSGPLTLDSIRAWLRTKVRKDCDAAGQPGAGNTEDVDAARAPPTGGNSAPSGESRESSAEQPRKDGSRHWSPREGTRRPGECSGGLELECLRSEADRIHHTGPVVVAAGQALLQGAEGRVPSALSPHFSEPCEHTEVTEQGLLRDHHVAENLGVMCRRASQEDMGLDDTASQQSASDEQ</sequence>
<feature type="region of interest" description="Disordered" evidence="7">
    <location>
        <begin position="533"/>
        <end position="598"/>
    </location>
</feature>
<feature type="transmembrane region" description="Helical" evidence="6">
    <location>
        <begin position="794"/>
        <end position="822"/>
    </location>
</feature>
<feature type="transmembrane region" description="Helical" evidence="6">
    <location>
        <begin position="834"/>
        <end position="858"/>
    </location>
</feature>
<dbReference type="Ensembl" id="ENSCHIT00010062321.1">
    <property type="protein sequence ID" value="ENSCHIP00010044921.1"/>
    <property type="gene ID" value="ENSCHIG00010032577.1"/>
</dbReference>
<dbReference type="PANTHER" id="PTHR12372:SF5">
    <property type="entry name" value="PECANEX-LIKE PROTEIN 2"/>
    <property type="match status" value="1"/>
</dbReference>
<feature type="transmembrane region" description="Helical" evidence="6">
    <location>
        <begin position="870"/>
        <end position="890"/>
    </location>
</feature>
<comment type="similarity">
    <text evidence="2 6">Belongs to the pecanex family.</text>
</comment>
<keyword evidence="3 6" id="KW-0812">Transmembrane</keyword>
<name>A0A8C2SJI2_CAPHI</name>
<comment type="caution">
    <text evidence="6">Lacks conserved residue(s) required for the propagation of feature annotation.</text>
</comment>
<reference evidence="9" key="2">
    <citation type="submission" date="2025-08" db="UniProtKB">
        <authorList>
            <consortium name="Ensembl"/>
        </authorList>
    </citation>
    <scope>IDENTIFICATION</scope>
</reference>